<protein>
    <recommendedName>
        <fullName evidence="3">Transporter</fullName>
    </recommendedName>
</protein>
<feature type="transmembrane region" description="Helical" evidence="1">
    <location>
        <begin position="45"/>
        <end position="66"/>
    </location>
</feature>
<organism evidence="2">
    <name type="scientific">uncultured Campylobacterales bacterium</name>
    <dbReference type="NCBI Taxonomy" id="352960"/>
    <lineage>
        <taxon>Bacteria</taxon>
        <taxon>Pseudomonadati</taxon>
        <taxon>Campylobacterota</taxon>
        <taxon>Epsilonproteobacteria</taxon>
        <taxon>Campylobacterales</taxon>
        <taxon>environmental samples</taxon>
    </lineage>
</organism>
<dbReference type="Pfam" id="PF04367">
    <property type="entry name" value="DUF502"/>
    <property type="match status" value="1"/>
</dbReference>
<keyword evidence="1" id="KW-0472">Membrane</keyword>
<evidence type="ECO:0000256" key="1">
    <source>
        <dbReference type="SAM" id="Phobius"/>
    </source>
</evidence>
<evidence type="ECO:0000313" key="2">
    <source>
        <dbReference type="EMBL" id="CAA6808319.1"/>
    </source>
</evidence>
<dbReference type="AlphaFoldDB" id="A0A6S6SLX2"/>
<accession>A0A6S6SLX2</accession>
<reference evidence="2" key="1">
    <citation type="submission" date="2020-01" db="EMBL/GenBank/DDBJ databases">
        <authorList>
            <person name="Meier V. D."/>
            <person name="Meier V D."/>
        </authorList>
    </citation>
    <scope>NUCLEOTIDE SEQUENCE</scope>
    <source>
        <strain evidence="2">HLG_WM_MAG_12</strain>
    </source>
</reference>
<keyword evidence="1" id="KW-1133">Transmembrane helix</keyword>
<keyword evidence="1" id="KW-0812">Transmembrane</keyword>
<dbReference type="PANTHER" id="PTHR31876:SF26">
    <property type="entry name" value="PROTEIN LIKE COV 2"/>
    <property type="match status" value="1"/>
</dbReference>
<dbReference type="PANTHER" id="PTHR31876">
    <property type="entry name" value="COV-LIKE PROTEIN 1"/>
    <property type="match status" value="1"/>
</dbReference>
<name>A0A6S6SLX2_9BACT</name>
<dbReference type="EMBL" id="CACVAW010000032">
    <property type="protein sequence ID" value="CAA6808319.1"/>
    <property type="molecule type" value="Genomic_DNA"/>
</dbReference>
<gene>
    <name evidence="2" type="ORF">HELGO_WM16300</name>
</gene>
<feature type="transmembrane region" description="Helical" evidence="1">
    <location>
        <begin position="5"/>
        <end position="25"/>
    </location>
</feature>
<proteinExistence type="predicted"/>
<sequence>MMKIFLSGLSLIVPVGIICYVLLWFLNTTEKVFRDMLLTFFPHDFYIVGMGFVFGIVLIYLVGLSLKFWFVKKLRYLVEELIDRTPILSSLYGGMKDFFRFFSNLKNKDRKIVVIVNFKNIETKMVGFVTLETLNSFDSLDLKDSVMVYLQMSYQMGGYSIVVPKSSITHIDLGIEEAFRLVMTAGISMDEEKE</sequence>
<dbReference type="InterPro" id="IPR007462">
    <property type="entry name" value="COV1-like"/>
</dbReference>
<evidence type="ECO:0008006" key="3">
    <source>
        <dbReference type="Google" id="ProtNLM"/>
    </source>
</evidence>